<dbReference type="SUPFAM" id="SSF160631">
    <property type="entry name" value="SMI1/KNR4-like"/>
    <property type="match status" value="1"/>
</dbReference>
<dbReference type="Gene3D" id="3.40.1580.10">
    <property type="entry name" value="SMI1/KNR4-like"/>
    <property type="match status" value="1"/>
</dbReference>
<sequence length="171" mass="19198">MPLVYKRGLSNTEIDRVELEIGRSLPYDFKKLLSWMNGFYLTSPDYSQIPLASVEGDVISFDRIFGLLPDEECNDLIALNNEFIDELGFLGEAVAIGEDGGGNPYVLLGEERGGLYYWDRTHLHDFYANGKLDIPEQSDCGNLFYLAPSFQAFYDMILKSLGGSVQSIEES</sequence>
<comment type="caution">
    <text evidence="2">The sequence shown here is derived from an EMBL/GenBank/DDBJ whole genome shotgun (WGS) entry which is preliminary data.</text>
</comment>
<evidence type="ECO:0000259" key="1">
    <source>
        <dbReference type="SMART" id="SM00860"/>
    </source>
</evidence>
<evidence type="ECO:0000313" key="3">
    <source>
        <dbReference type="Proteomes" id="UP001343600"/>
    </source>
</evidence>
<dbReference type="InterPro" id="IPR018958">
    <property type="entry name" value="Knr4/Smi1-like_dom"/>
</dbReference>
<organism evidence="2 3">
    <name type="scientific">Pseudomonas viridiflava</name>
    <name type="common">Phytomonas viridiflava</name>
    <dbReference type="NCBI Taxonomy" id="33069"/>
    <lineage>
        <taxon>Bacteria</taxon>
        <taxon>Pseudomonadati</taxon>
        <taxon>Pseudomonadota</taxon>
        <taxon>Gammaproteobacteria</taxon>
        <taxon>Pseudomonadales</taxon>
        <taxon>Pseudomonadaceae</taxon>
        <taxon>Pseudomonas</taxon>
    </lineage>
</organism>
<dbReference type="RefSeq" id="WP_330513329.1">
    <property type="nucleotide sequence ID" value="NZ_JAZEIH010000026.1"/>
</dbReference>
<evidence type="ECO:0000313" key="2">
    <source>
        <dbReference type="EMBL" id="MEE4041381.1"/>
    </source>
</evidence>
<dbReference type="SMART" id="SM00860">
    <property type="entry name" value="SMI1_KNR4"/>
    <property type="match status" value="1"/>
</dbReference>
<protein>
    <submittedName>
        <fullName evidence="2">SMI1/KNR4 family protein</fullName>
    </submittedName>
</protein>
<dbReference type="InterPro" id="IPR037883">
    <property type="entry name" value="Knr4/Smi1-like_sf"/>
</dbReference>
<proteinExistence type="predicted"/>
<name>A0ABU7N8V5_PSEVI</name>
<accession>A0ABU7N8V5</accession>
<dbReference type="Proteomes" id="UP001343600">
    <property type="component" value="Unassembled WGS sequence"/>
</dbReference>
<reference evidence="2 3" key="1">
    <citation type="submission" date="2024-01" db="EMBL/GenBank/DDBJ databases">
        <title>Characterization of Pseudomonas viridiflava in Georgia, USA.</title>
        <authorList>
            <person name="Zhao M."/>
            <person name="Dutta B."/>
        </authorList>
    </citation>
    <scope>NUCLEOTIDE SEQUENCE [LARGE SCALE GENOMIC DNA]</scope>
    <source>
        <strain evidence="2 3">21GA0539</strain>
    </source>
</reference>
<dbReference type="EMBL" id="JAZEIP010000023">
    <property type="protein sequence ID" value="MEE4041381.1"/>
    <property type="molecule type" value="Genomic_DNA"/>
</dbReference>
<keyword evidence="3" id="KW-1185">Reference proteome</keyword>
<feature type="domain" description="Knr4/Smi1-like" evidence="1">
    <location>
        <begin position="8"/>
        <end position="159"/>
    </location>
</feature>
<dbReference type="Pfam" id="PF09346">
    <property type="entry name" value="SMI1_KNR4"/>
    <property type="match status" value="1"/>
</dbReference>
<gene>
    <name evidence="2" type="ORF">V2I87_14890</name>
</gene>